<dbReference type="STRING" id="290397.Adeh_0410"/>
<keyword evidence="8" id="KW-0812">Transmembrane</keyword>
<dbReference type="HOGENOM" id="CLU_000445_89_3_7"/>
<keyword evidence="6" id="KW-0902">Two-component regulatory system</keyword>
<dbReference type="InterPro" id="IPR036097">
    <property type="entry name" value="HisK_dim/P_sf"/>
</dbReference>
<comment type="catalytic activity">
    <reaction evidence="1">
        <text>ATP + protein L-histidine = ADP + protein N-phospho-L-histidine.</text>
        <dbReference type="EC" id="2.7.13.3"/>
    </reaction>
</comment>
<evidence type="ECO:0000256" key="6">
    <source>
        <dbReference type="ARBA" id="ARBA00023012"/>
    </source>
</evidence>
<dbReference type="InterPro" id="IPR036890">
    <property type="entry name" value="HATPase_C_sf"/>
</dbReference>
<dbReference type="PANTHER" id="PTHR43711:SF1">
    <property type="entry name" value="HISTIDINE KINASE 1"/>
    <property type="match status" value="1"/>
</dbReference>
<dbReference type="RefSeq" id="WP_011419469.1">
    <property type="nucleotide sequence ID" value="NC_007760.1"/>
</dbReference>
<dbReference type="PRINTS" id="PR00344">
    <property type="entry name" value="BCTRLSENSOR"/>
</dbReference>
<keyword evidence="5 10" id="KW-0418">Kinase</keyword>
<feature type="domain" description="Histidine kinase" evidence="9">
    <location>
        <begin position="78"/>
        <end position="296"/>
    </location>
</feature>
<dbReference type="InterPro" id="IPR003594">
    <property type="entry name" value="HATPase_dom"/>
</dbReference>
<dbReference type="FunFam" id="3.30.565.10:FF:000006">
    <property type="entry name" value="Sensor histidine kinase WalK"/>
    <property type="match status" value="1"/>
</dbReference>
<evidence type="ECO:0000256" key="2">
    <source>
        <dbReference type="ARBA" id="ARBA00012438"/>
    </source>
</evidence>
<dbReference type="InterPro" id="IPR003661">
    <property type="entry name" value="HisK_dim/P_dom"/>
</dbReference>
<dbReference type="InterPro" id="IPR004358">
    <property type="entry name" value="Sig_transdc_His_kin-like_C"/>
</dbReference>
<evidence type="ECO:0000256" key="8">
    <source>
        <dbReference type="SAM" id="Phobius"/>
    </source>
</evidence>
<sequence>MKLRHVLPLIIGFVFVPAALMLTVGILILVYGSVARDYLFGILIVSLVGTTIIGSAATLAVLFREARVAKLQTDFVNKVSHELRTPLTSIRMFVETLQLGRLQDPQRQREALEIVAEETARLSGLINRLLDWARMESGRRVYELSRQPLGPILDAALAAFEPQQLHHPVQLELDLPSRLPSVMADRSALVEAVLNLLNNAFKYTGAEKRIRLSAVASGPTVTIAVTDNGPGIPQRDQKHVFDKFYRASDPLKRTVEGTGLGLAMVKHIVIGHGGKVSVESEPGRGATFVIALPVAGGTHG</sequence>
<dbReference type="SMART" id="SM00388">
    <property type="entry name" value="HisKA"/>
    <property type="match status" value="1"/>
</dbReference>
<name>Q2IN08_ANADE</name>
<dbReference type="Proteomes" id="UP000001935">
    <property type="component" value="Chromosome"/>
</dbReference>
<protein>
    <recommendedName>
        <fullName evidence="2">histidine kinase</fullName>
        <ecNumber evidence="2">2.7.13.3</ecNumber>
    </recommendedName>
</protein>
<dbReference type="eggNOG" id="COG2205">
    <property type="taxonomic scope" value="Bacteria"/>
</dbReference>
<dbReference type="GO" id="GO:0000155">
    <property type="term" value="F:phosphorelay sensor kinase activity"/>
    <property type="evidence" value="ECO:0007669"/>
    <property type="project" value="InterPro"/>
</dbReference>
<evidence type="ECO:0000259" key="9">
    <source>
        <dbReference type="PROSITE" id="PS50109"/>
    </source>
</evidence>
<dbReference type="Gene3D" id="3.30.565.10">
    <property type="entry name" value="Histidine kinase-like ATPase, C-terminal domain"/>
    <property type="match status" value="1"/>
</dbReference>
<keyword evidence="3" id="KW-0597">Phosphoprotein</keyword>
<dbReference type="Pfam" id="PF00512">
    <property type="entry name" value="HisKA"/>
    <property type="match status" value="1"/>
</dbReference>
<feature type="transmembrane region" description="Helical" evidence="8">
    <location>
        <begin position="7"/>
        <end position="32"/>
    </location>
</feature>
<evidence type="ECO:0000256" key="3">
    <source>
        <dbReference type="ARBA" id="ARBA00022553"/>
    </source>
</evidence>
<evidence type="ECO:0000313" key="11">
    <source>
        <dbReference type="Proteomes" id="UP000001935"/>
    </source>
</evidence>
<evidence type="ECO:0000256" key="5">
    <source>
        <dbReference type="ARBA" id="ARBA00022777"/>
    </source>
</evidence>
<dbReference type="FunFam" id="1.10.287.130:FF:000001">
    <property type="entry name" value="Two-component sensor histidine kinase"/>
    <property type="match status" value="1"/>
</dbReference>
<evidence type="ECO:0000256" key="7">
    <source>
        <dbReference type="ARBA" id="ARBA00023136"/>
    </source>
</evidence>
<dbReference type="InterPro" id="IPR005467">
    <property type="entry name" value="His_kinase_dom"/>
</dbReference>
<reference evidence="10" key="1">
    <citation type="submission" date="2006-01" db="EMBL/GenBank/DDBJ databases">
        <title>Complete sequence of Anaeromyxobacter dehalogenans 2CP-C.</title>
        <authorList>
            <consortium name="US DOE Joint Genome Institute"/>
            <person name="Copeland A."/>
            <person name="Lucas S."/>
            <person name="Lapidus A."/>
            <person name="Barry K."/>
            <person name="Detter J.C."/>
            <person name="Glavina T."/>
            <person name="Hammon N."/>
            <person name="Israni S."/>
            <person name="Pitluck S."/>
            <person name="Brettin T."/>
            <person name="Bruce D."/>
            <person name="Han C."/>
            <person name="Tapia R."/>
            <person name="Gilna P."/>
            <person name="Kiss H."/>
            <person name="Schmutz J."/>
            <person name="Larimer F."/>
            <person name="Land M."/>
            <person name="Kyrpides N."/>
            <person name="Anderson I."/>
            <person name="Sanford R.A."/>
            <person name="Ritalahti K.M."/>
            <person name="Thomas H.S."/>
            <person name="Kirby J.R."/>
            <person name="Zhulin I.B."/>
            <person name="Loeffler F.E."/>
            <person name="Richardson P."/>
        </authorList>
    </citation>
    <scope>NUCLEOTIDE SEQUENCE</scope>
    <source>
        <strain evidence="10">2CP-C</strain>
    </source>
</reference>
<dbReference type="SUPFAM" id="SSF47384">
    <property type="entry name" value="Homodimeric domain of signal transducing histidine kinase"/>
    <property type="match status" value="1"/>
</dbReference>
<dbReference type="EC" id="2.7.13.3" evidence="2"/>
<organism evidence="10 11">
    <name type="scientific">Anaeromyxobacter dehalogenans (strain 2CP-C)</name>
    <dbReference type="NCBI Taxonomy" id="290397"/>
    <lineage>
        <taxon>Bacteria</taxon>
        <taxon>Pseudomonadati</taxon>
        <taxon>Myxococcota</taxon>
        <taxon>Myxococcia</taxon>
        <taxon>Myxococcales</taxon>
        <taxon>Cystobacterineae</taxon>
        <taxon>Anaeromyxobacteraceae</taxon>
        <taxon>Anaeromyxobacter</taxon>
    </lineage>
</organism>
<keyword evidence="8" id="KW-1133">Transmembrane helix</keyword>
<accession>Q2IN08</accession>
<dbReference type="SMART" id="SM00387">
    <property type="entry name" value="HATPase_c"/>
    <property type="match status" value="1"/>
</dbReference>
<gene>
    <name evidence="10" type="ordered locus">Adeh_0410</name>
</gene>
<dbReference type="Pfam" id="PF02518">
    <property type="entry name" value="HATPase_c"/>
    <property type="match status" value="1"/>
</dbReference>
<dbReference type="CDD" id="cd00075">
    <property type="entry name" value="HATPase"/>
    <property type="match status" value="1"/>
</dbReference>
<dbReference type="OrthoDB" id="9813151at2"/>
<dbReference type="PROSITE" id="PS50109">
    <property type="entry name" value="HIS_KIN"/>
    <property type="match status" value="1"/>
</dbReference>
<evidence type="ECO:0000256" key="4">
    <source>
        <dbReference type="ARBA" id="ARBA00022679"/>
    </source>
</evidence>
<evidence type="ECO:0000313" key="10">
    <source>
        <dbReference type="EMBL" id="ABC80186.1"/>
    </source>
</evidence>
<dbReference type="KEGG" id="ade:Adeh_0410"/>
<dbReference type="InterPro" id="IPR050736">
    <property type="entry name" value="Sensor_HK_Regulatory"/>
</dbReference>
<keyword evidence="4" id="KW-0808">Transferase</keyword>
<dbReference type="AlphaFoldDB" id="Q2IN08"/>
<dbReference type="Gene3D" id="1.10.287.130">
    <property type="match status" value="1"/>
</dbReference>
<dbReference type="CDD" id="cd00082">
    <property type="entry name" value="HisKA"/>
    <property type="match status" value="1"/>
</dbReference>
<evidence type="ECO:0000256" key="1">
    <source>
        <dbReference type="ARBA" id="ARBA00000085"/>
    </source>
</evidence>
<proteinExistence type="predicted"/>
<dbReference type="EMBL" id="CP000251">
    <property type="protein sequence ID" value="ABC80186.1"/>
    <property type="molecule type" value="Genomic_DNA"/>
</dbReference>
<feature type="transmembrane region" description="Helical" evidence="8">
    <location>
        <begin position="38"/>
        <end position="63"/>
    </location>
</feature>
<dbReference type="PANTHER" id="PTHR43711">
    <property type="entry name" value="TWO-COMPONENT HISTIDINE KINASE"/>
    <property type="match status" value="1"/>
</dbReference>
<dbReference type="SUPFAM" id="SSF55874">
    <property type="entry name" value="ATPase domain of HSP90 chaperone/DNA topoisomerase II/histidine kinase"/>
    <property type="match status" value="1"/>
</dbReference>
<keyword evidence="7 8" id="KW-0472">Membrane</keyword>